<proteinExistence type="predicted"/>
<reference evidence="1 2" key="1">
    <citation type="journal article" date="2019" name="Sci. Rep.">
        <title>Orb-weaving spider Araneus ventricosus genome elucidates the spidroin gene catalogue.</title>
        <authorList>
            <person name="Kono N."/>
            <person name="Nakamura H."/>
            <person name="Ohtoshi R."/>
            <person name="Moran D.A.P."/>
            <person name="Shinohara A."/>
            <person name="Yoshida Y."/>
            <person name="Fujiwara M."/>
            <person name="Mori M."/>
            <person name="Tomita M."/>
            <person name="Arakawa K."/>
        </authorList>
    </citation>
    <scope>NUCLEOTIDE SEQUENCE [LARGE SCALE GENOMIC DNA]</scope>
</reference>
<gene>
    <name evidence="1" type="ORF">AVEN_205964_1</name>
</gene>
<keyword evidence="2" id="KW-1185">Reference proteome</keyword>
<dbReference type="EMBL" id="BGPR01030146">
    <property type="protein sequence ID" value="GBO02480.1"/>
    <property type="molecule type" value="Genomic_DNA"/>
</dbReference>
<protein>
    <submittedName>
        <fullName evidence="1">Uncharacterized protein</fullName>
    </submittedName>
</protein>
<dbReference type="AlphaFoldDB" id="A0A4Y2TSV1"/>
<evidence type="ECO:0000313" key="2">
    <source>
        <dbReference type="Proteomes" id="UP000499080"/>
    </source>
</evidence>
<organism evidence="1 2">
    <name type="scientific">Araneus ventricosus</name>
    <name type="common">Orbweaver spider</name>
    <name type="synonym">Epeira ventricosa</name>
    <dbReference type="NCBI Taxonomy" id="182803"/>
    <lineage>
        <taxon>Eukaryota</taxon>
        <taxon>Metazoa</taxon>
        <taxon>Ecdysozoa</taxon>
        <taxon>Arthropoda</taxon>
        <taxon>Chelicerata</taxon>
        <taxon>Arachnida</taxon>
        <taxon>Araneae</taxon>
        <taxon>Araneomorphae</taxon>
        <taxon>Entelegynae</taxon>
        <taxon>Araneoidea</taxon>
        <taxon>Araneidae</taxon>
        <taxon>Araneus</taxon>
    </lineage>
</organism>
<name>A0A4Y2TSV1_ARAVE</name>
<dbReference type="Proteomes" id="UP000499080">
    <property type="component" value="Unassembled WGS sequence"/>
</dbReference>
<comment type="caution">
    <text evidence="1">The sequence shown here is derived from an EMBL/GenBank/DDBJ whole genome shotgun (WGS) entry which is preliminary data.</text>
</comment>
<accession>A0A4Y2TSV1</accession>
<evidence type="ECO:0000313" key="1">
    <source>
        <dbReference type="EMBL" id="GBO02480.1"/>
    </source>
</evidence>
<sequence length="135" mass="14792">MGMGTYRIIKQNLVSSRDIVKVAPLLRPLVMGLFCVGQSAGIFVAAACFSICSEYLDGVVVLFSDYDTSPEGTKSEWMKIRRISKASLVGIVMVLVELLRRISFERGWAVAGDDRWPNCCGDPSSGEPDAWAKRG</sequence>